<reference evidence="5 6" key="2">
    <citation type="submission" date="2020-07" db="EMBL/GenBank/DDBJ databases">
        <title>Genome assembly of wild tea tree DASZ reveals pedigree and selection history of tea varieties.</title>
        <authorList>
            <person name="Zhang W."/>
        </authorList>
    </citation>
    <scope>NUCLEOTIDE SEQUENCE [LARGE SCALE GENOMIC DNA]</scope>
    <source>
        <strain evidence="6">cv. G240</strain>
        <tissue evidence="5">Leaf</tissue>
    </source>
</reference>
<dbReference type="InterPro" id="IPR034161">
    <property type="entry name" value="Pepsin-like_plant"/>
</dbReference>
<organism evidence="5 6">
    <name type="scientific">Camellia sinensis</name>
    <name type="common">Tea plant</name>
    <name type="synonym">Thea sinensis</name>
    <dbReference type="NCBI Taxonomy" id="4442"/>
    <lineage>
        <taxon>Eukaryota</taxon>
        <taxon>Viridiplantae</taxon>
        <taxon>Streptophyta</taxon>
        <taxon>Embryophyta</taxon>
        <taxon>Tracheophyta</taxon>
        <taxon>Spermatophyta</taxon>
        <taxon>Magnoliopsida</taxon>
        <taxon>eudicotyledons</taxon>
        <taxon>Gunneridae</taxon>
        <taxon>Pentapetalae</taxon>
        <taxon>asterids</taxon>
        <taxon>Ericales</taxon>
        <taxon>Theaceae</taxon>
        <taxon>Camellia</taxon>
    </lineage>
</organism>
<keyword evidence="6" id="KW-1185">Reference proteome</keyword>
<dbReference type="Proteomes" id="UP000593564">
    <property type="component" value="Unassembled WGS sequence"/>
</dbReference>
<name>A0A7J7GBL6_CAMSI</name>
<dbReference type="Pfam" id="PF14543">
    <property type="entry name" value="TAXi_N"/>
    <property type="match status" value="1"/>
</dbReference>
<evidence type="ECO:0000313" key="5">
    <source>
        <dbReference type="EMBL" id="KAF5936898.1"/>
    </source>
</evidence>
<dbReference type="PANTHER" id="PTHR47967:SF128">
    <property type="entry name" value="ASPARTIC PROTEINASE CDR1-LIKE"/>
    <property type="match status" value="1"/>
</dbReference>
<dbReference type="EMBL" id="JACBKZ010000012">
    <property type="protein sequence ID" value="KAF5936898.1"/>
    <property type="molecule type" value="Genomic_DNA"/>
</dbReference>
<sequence length="686" mass="76390">MGKDHVEIPTGLYVHPTLLNLFQVAATSDLMLGYVDFFLGGDEKRADLPPRLQQRFPMSLLFGGDRSYMAPFSLHSDNILTSLMSQSVPPTIWYRLVAGLNAQLRLVRRGHLRTSFCLIMNWLETHANPTLSPYGVHVDLACFQPIACGYRQFGLTVHAVEDESTQPSVEEPNVTSLAEQHLINNDWRKAVDDSSVCEHLLTHKSIGGGILQIKILRTLEEKKTLCYPLSFILHNTKPIGHQSLETLDCLRNLNVEKGVLEMEHFAKRNKMVLTLKYIGQQPLTSRSCLPYVSSSTELGEIIKQSVVHGAMAGYTGYTSGLVNGRQTYIPFYINAVCYEVIMPNQKWIVHDMVENLDQVRSCCCEVVAVACDIAAVAMAEGDDDDAEADNHETDKDADITEESAHYVMKLSIGTPPVPLFGIVDTGSDLTWTQCKPCTQCFKHKLPYFDPKHSSTYKELSCRSQFCEVLGSADPSTCTGNDSICQYSISYGDNSFSIGHLAAETFTFESSTPGRAAPIPNMVFWCGHNDKATGIVGLGGGKHSFVSQLSASIHRKFSYCLLPLDSSDSKTKLIFGDNAVLREIGFRSRELESFQPWRCPRRWMLEQLRRAAGGRCSRWGGSLLLEQHRIKKKIVRPIVCMVASSSSRGKKGKRTSDPLGFLKLCYRNSIDITELPTITFKFTGANL</sequence>
<dbReference type="PROSITE" id="PS51767">
    <property type="entry name" value="PEPTIDASE_A1"/>
    <property type="match status" value="1"/>
</dbReference>
<dbReference type="Gene3D" id="2.40.70.10">
    <property type="entry name" value="Acid Proteases"/>
    <property type="match status" value="1"/>
</dbReference>
<comment type="caution">
    <text evidence="5">The sequence shown here is derived from an EMBL/GenBank/DDBJ whole genome shotgun (WGS) entry which is preliminary data.</text>
</comment>
<dbReference type="SUPFAM" id="SSF50630">
    <property type="entry name" value="Acid proteases"/>
    <property type="match status" value="1"/>
</dbReference>
<evidence type="ECO:0000313" key="6">
    <source>
        <dbReference type="Proteomes" id="UP000593564"/>
    </source>
</evidence>
<dbReference type="InterPro" id="IPR032861">
    <property type="entry name" value="TAXi_N"/>
</dbReference>
<evidence type="ECO:0000256" key="2">
    <source>
        <dbReference type="ARBA" id="ARBA00022670"/>
    </source>
</evidence>
<evidence type="ECO:0000259" key="4">
    <source>
        <dbReference type="PROSITE" id="PS51767"/>
    </source>
</evidence>
<dbReference type="InterPro" id="IPR051708">
    <property type="entry name" value="Plant_Aspart_Prot_A1"/>
</dbReference>
<dbReference type="AlphaFoldDB" id="A0A7J7GBL6"/>
<feature type="domain" description="Peptidase A1" evidence="4">
    <location>
        <begin position="406"/>
        <end position="686"/>
    </location>
</feature>
<protein>
    <recommendedName>
        <fullName evidence="4">Peptidase A1 domain-containing protein</fullName>
    </recommendedName>
</protein>
<evidence type="ECO:0000256" key="3">
    <source>
        <dbReference type="ARBA" id="ARBA00022801"/>
    </source>
</evidence>
<reference evidence="6" key="1">
    <citation type="journal article" date="2020" name="Nat. Commun.">
        <title>Genome assembly of wild tea tree DASZ reveals pedigree and selection history of tea varieties.</title>
        <authorList>
            <person name="Zhang W."/>
            <person name="Zhang Y."/>
            <person name="Qiu H."/>
            <person name="Guo Y."/>
            <person name="Wan H."/>
            <person name="Zhang X."/>
            <person name="Scossa F."/>
            <person name="Alseekh S."/>
            <person name="Zhang Q."/>
            <person name="Wang P."/>
            <person name="Xu L."/>
            <person name="Schmidt M.H."/>
            <person name="Jia X."/>
            <person name="Li D."/>
            <person name="Zhu A."/>
            <person name="Guo F."/>
            <person name="Chen W."/>
            <person name="Ni D."/>
            <person name="Usadel B."/>
            <person name="Fernie A.R."/>
            <person name="Wen W."/>
        </authorList>
    </citation>
    <scope>NUCLEOTIDE SEQUENCE [LARGE SCALE GENOMIC DNA]</scope>
    <source>
        <strain evidence="6">cv. G240</strain>
    </source>
</reference>
<dbReference type="CDD" id="cd05476">
    <property type="entry name" value="pepsin_A_like_plant"/>
    <property type="match status" value="1"/>
</dbReference>
<dbReference type="GO" id="GO:0005576">
    <property type="term" value="C:extracellular region"/>
    <property type="evidence" value="ECO:0007669"/>
    <property type="project" value="TreeGrafter"/>
</dbReference>
<dbReference type="PANTHER" id="PTHR47967">
    <property type="entry name" value="OS07G0603500 PROTEIN-RELATED"/>
    <property type="match status" value="1"/>
</dbReference>
<dbReference type="InterPro" id="IPR021109">
    <property type="entry name" value="Peptidase_aspartic_dom_sf"/>
</dbReference>
<dbReference type="FunFam" id="2.40.70.10:FF:000031">
    <property type="entry name" value="Aspartyl protease AED1"/>
    <property type="match status" value="1"/>
</dbReference>
<keyword evidence="3" id="KW-0378">Hydrolase</keyword>
<proteinExistence type="inferred from homology"/>
<dbReference type="InterPro" id="IPR033121">
    <property type="entry name" value="PEPTIDASE_A1"/>
</dbReference>
<dbReference type="GO" id="GO:0006508">
    <property type="term" value="P:proteolysis"/>
    <property type="evidence" value="ECO:0007669"/>
    <property type="project" value="UniProtKB-KW"/>
</dbReference>
<evidence type="ECO:0000256" key="1">
    <source>
        <dbReference type="ARBA" id="ARBA00007447"/>
    </source>
</evidence>
<accession>A0A7J7GBL6</accession>
<gene>
    <name evidence="5" type="ORF">HYC85_024404</name>
</gene>
<dbReference type="GO" id="GO:0008233">
    <property type="term" value="F:peptidase activity"/>
    <property type="evidence" value="ECO:0007669"/>
    <property type="project" value="UniProtKB-KW"/>
</dbReference>
<keyword evidence="2" id="KW-0645">Protease</keyword>
<comment type="similarity">
    <text evidence="1">Belongs to the peptidase A1 family.</text>
</comment>